<sequence>MADARMACQRPASGFEPHRPALQGASRAKCEIRPYSGCAMTGRSRSRTVLAVMMVASMSLAGCFGGGESDGEGATPWDSGYHYIDLPSSYEDPRDFTVGDPFLNATWGNASWTVYGNEHGGNCCEHYLAATKEGWILNFGGEYPTWSEDRGRTWQEWRPTILSQFGCLLPKPTVPGQEGLGEGSIVQATNGDLIAMGWFPYPSTSGADQFYAFLYDAEDQDWSWCYNRPPEAFYDRSWQVEVTGPISSIYGSGPWASIVISNFWHQVANRGGQISTDGLNYQNFDFPDRDANLDVMEVDLDFDELGVEWDYTKPHKEMRAFPVPSGGLYFPDYFDNDVDAYLDTSLSWWAATNSNGSSLPSQYCSFDSSTALHCVIAGGTVLQHMLSWDGGLTWENQTYNLSGVATELEEWEFHANGEHDLFVLNVRYQSAEGPDVDVAWHVREYSESLVPDMKTYLGQGDLDSTSGAGNDIRFDFASMGILPDGGAFIAYHDSTDPDPLFGVEMLLPVRYGPAVA</sequence>
<evidence type="ECO:0000313" key="2">
    <source>
        <dbReference type="EMBL" id="AIF10907.1"/>
    </source>
</evidence>
<proteinExistence type="predicted"/>
<accession>A0A075H916</accession>
<protein>
    <submittedName>
        <fullName evidence="2">Uncharacterized protein</fullName>
    </submittedName>
</protein>
<dbReference type="EMBL" id="KF900903">
    <property type="protein sequence ID" value="AIF10907.1"/>
    <property type="molecule type" value="Genomic_DNA"/>
</dbReference>
<organism evidence="2">
    <name type="scientific">uncultured marine group II/III euryarchaeote KM3_47_D05</name>
    <dbReference type="NCBI Taxonomy" id="1456451"/>
    <lineage>
        <taxon>Archaea</taxon>
        <taxon>Methanobacteriati</taxon>
        <taxon>Methanobacteriota</taxon>
        <taxon>environmental samples</taxon>
    </lineage>
</organism>
<feature type="region of interest" description="Disordered" evidence="1">
    <location>
        <begin position="1"/>
        <end position="20"/>
    </location>
</feature>
<reference evidence="2" key="1">
    <citation type="journal article" date="2014" name="Genome Biol. Evol.">
        <title>Pangenome evidence for extensive interdomain horizontal transfer affecting lineage core and shell genes in uncultured planktonic thaumarchaeota and euryarchaeota.</title>
        <authorList>
            <person name="Deschamps P."/>
            <person name="Zivanovic Y."/>
            <person name="Moreira D."/>
            <person name="Rodriguez-Valera F."/>
            <person name="Lopez-Garcia P."/>
        </authorList>
    </citation>
    <scope>NUCLEOTIDE SEQUENCE</scope>
</reference>
<name>A0A075H916_9EURY</name>
<evidence type="ECO:0000256" key="1">
    <source>
        <dbReference type="SAM" id="MobiDB-lite"/>
    </source>
</evidence>
<dbReference type="AlphaFoldDB" id="A0A075H916"/>